<dbReference type="CDD" id="cd11559">
    <property type="entry name" value="W2_eIF4G1_like"/>
    <property type="match status" value="1"/>
</dbReference>
<dbReference type="FunFam" id="1.25.40.180:FF:000003">
    <property type="entry name" value="Putative eukaryotic translation initiation factor 4 gamma 1"/>
    <property type="match status" value="1"/>
</dbReference>
<comment type="similarity">
    <text evidence="1">Belongs to the eukaryotic initiation factor 4G family.</text>
</comment>
<proteinExistence type="inferred from homology"/>
<dbReference type="Gene3D" id="1.25.40.180">
    <property type="match status" value="3"/>
</dbReference>
<feature type="region of interest" description="Disordered" evidence="7">
    <location>
        <begin position="602"/>
        <end position="762"/>
    </location>
</feature>
<feature type="domain" description="MI" evidence="9">
    <location>
        <begin position="782"/>
        <end position="904"/>
    </location>
</feature>
<evidence type="ECO:0000256" key="2">
    <source>
        <dbReference type="ARBA" id="ARBA00022540"/>
    </source>
</evidence>
<dbReference type="FunFam" id="1.25.40.180:FF:000002">
    <property type="entry name" value="Eukaryotic translation initiation factor 4 gamma, 3, putative"/>
    <property type="match status" value="1"/>
</dbReference>
<keyword evidence="2" id="KW-0396">Initiation factor</keyword>
<dbReference type="FunFam" id="1.25.40.180:FF:000001">
    <property type="entry name" value="Eukaryotic translation initiation factor 4 gamma, 3, putative"/>
    <property type="match status" value="1"/>
</dbReference>
<dbReference type="Pfam" id="PF02847">
    <property type="entry name" value="MA3"/>
    <property type="match status" value="1"/>
</dbReference>
<name>A0A672T6N2_SINGR</name>
<evidence type="ECO:0000313" key="10">
    <source>
        <dbReference type="Ensembl" id="ENSSGRP00000109969.1"/>
    </source>
</evidence>
<keyword evidence="6" id="KW-0648">Protein biosynthesis</keyword>
<evidence type="ECO:0000259" key="9">
    <source>
        <dbReference type="PROSITE" id="PS51366"/>
    </source>
</evidence>
<dbReference type="PROSITE" id="PS51363">
    <property type="entry name" value="W2"/>
    <property type="match status" value="1"/>
</dbReference>
<keyword evidence="11" id="KW-1185">Reference proteome</keyword>
<dbReference type="Proteomes" id="UP000472262">
    <property type="component" value="Unassembled WGS sequence"/>
</dbReference>
<feature type="region of interest" description="Disordered" evidence="7">
    <location>
        <begin position="275"/>
        <end position="321"/>
    </location>
</feature>
<dbReference type="SUPFAM" id="SSF48371">
    <property type="entry name" value="ARM repeat"/>
    <property type="match status" value="3"/>
</dbReference>
<dbReference type="SMART" id="SM00544">
    <property type="entry name" value="MA3"/>
    <property type="match status" value="1"/>
</dbReference>
<evidence type="ECO:0000256" key="3">
    <source>
        <dbReference type="ARBA" id="ARBA00022553"/>
    </source>
</evidence>
<keyword evidence="5" id="KW-0694">RNA-binding</keyword>
<accession>A0A672T6N2</accession>
<evidence type="ECO:0000259" key="8">
    <source>
        <dbReference type="PROSITE" id="PS51363"/>
    </source>
</evidence>
<feature type="region of interest" description="Disordered" evidence="7">
    <location>
        <begin position="175"/>
        <end position="199"/>
    </location>
</feature>
<dbReference type="InterPro" id="IPR016024">
    <property type="entry name" value="ARM-type_fold"/>
</dbReference>
<feature type="compositionally biased region" description="Basic and acidic residues" evidence="7">
    <location>
        <begin position="458"/>
        <end position="473"/>
    </location>
</feature>
<organism evidence="10 11">
    <name type="scientific">Sinocyclocheilus grahami</name>
    <name type="common">Dianchi golden-line fish</name>
    <name type="synonym">Barbus grahami</name>
    <dbReference type="NCBI Taxonomy" id="75366"/>
    <lineage>
        <taxon>Eukaryota</taxon>
        <taxon>Metazoa</taxon>
        <taxon>Chordata</taxon>
        <taxon>Craniata</taxon>
        <taxon>Vertebrata</taxon>
        <taxon>Euteleostomi</taxon>
        <taxon>Actinopterygii</taxon>
        <taxon>Neopterygii</taxon>
        <taxon>Teleostei</taxon>
        <taxon>Ostariophysi</taxon>
        <taxon>Cypriniformes</taxon>
        <taxon>Cyprinidae</taxon>
        <taxon>Cyprininae</taxon>
        <taxon>Sinocyclocheilus</taxon>
    </lineage>
</organism>
<dbReference type="GO" id="GO:0003743">
    <property type="term" value="F:translation initiation factor activity"/>
    <property type="evidence" value="ECO:0007669"/>
    <property type="project" value="UniProtKB-KW"/>
</dbReference>
<dbReference type="GO" id="GO:0006417">
    <property type="term" value="P:regulation of translation"/>
    <property type="evidence" value="ECO:0007669"/>
    <property type="project" value="UniProtKB-KW"/>
</dbReference>
<evidence type="ECO:0000313" key="11">
    <source>
        <dbReference type="Proteomes" id="UP000472262"/>
    </source>
</evidence>
<keyword evidence="4" id="KW-0810">Translation regulation</keyword>
<sequence>MSHSERKSPITHTHKQCLFSSGGLLFLFLFFLVSFVRTQLQPARPALPTNSPSIRPGSQTPTATVYPSNQPIMMTMTHMPFPTQTHQYYIPQYRHSAPYVGPPQQYAIQPPGSGTFYPGPGPGEYPAPYGKYRPLYSAHFSVSMLASHPAGLYKLQIRIRDPNQGGKDITEEIMFGRRPSSTPTPPTGHLSSTPTPPQARNTYCALPPQNGITSKQGQVLMTLLSWHKPLCSNSSHITPPGPCVMLLFFASHQEETSKDSSAGDEMVLQPTLGTYSSPFTVPEHQEKLSEENGETETEPFRNGVETESTDSGVTLGDSRGSMCSPTPLMQEGLVQSNGKRQYDRDFLLGFQFMPACVQKPEGLPQISDVVLDKVVFVVGISYVVRRVGVNSNSAKAIDEPSFSVAYANMCRCLTTLKVPTADKPNTTVNFRKLLLNRCQKEFERDKVDDVVLERKQKELDSATSPTERERLQEELEEAKDKARRRSTGNIKFIGELFKLKMLTEPIMHDCVVKLLKNHDDESLECLCRLLTTIGKDLDFEKAKPRMDQYFNQMEKIVKERKTSSRIRFMLQDVIDLRLHNWVSRRADQGPKTIEQIHKEAKLEEQEEQRKVHQQLLSKDIKRRPGEIHSVEETWNTVPTTKNSRTIDPTKIPKISKPQIDEKIQLGPRAQINWIKGSSGGAKSSASQPSPPPAQTSDSDSRRPLGSRGSTGRERSEKSVSLGPSRPGPFSRGSSAKELTDNVAPQETQREGPDSHHTPRKVMKSETLQVAGVSEKPILSEEEVERKSKSIIDEFLHINDYKEAVQCVMEMDQPSLLFVFVRMGLECTLERSQKAREHMALLYYQLIQKGIIPHSQLYKGFSEMLEQADDMAIDVPFIWLYLAELLSPLLREGGISMRELFSELSKPLLPVGRAAILFSEILHLLCKQMSHRKVGDLWRESGLNWADFLPEGEHLPTFISQQKLEFTVSDVSPVSPATAKPSLSPEELFKELEHLLLEDMASDEQIFDWVEANLDESQMSSSPFLRALMTAVCKAAVKDESTSCRVDTAIIQRRLPILHKYLNSDTERQLQALYALQSLIVALDQPPNLLRMFFDCLYDEDVISEDAFYQWETSKDPAEQQGKGVALKSVTAFFTWLREAEEESEDN</sequence>
<dbReference type="PROSITE" id="PS51366">
    <property type="entry name" value="MI"/>
    <property type="match status" value="1"/>
</dbReference>
<dbReference type="InterPro" id="IPR003891">
    <property type="entry name" value="Initiation_fac_eIF4g_MI"/>
</dbReference>
<dbReference type="InterPro" id="IPR003307">
    <property type="entry name" value="W2_domain"/>
</dbReference>
<reference evidence="10" key="2">
    <citation type="submission" date="2025-09" db="UniProtKB">
        <authorList>
            <consortium name="Ensembl"/>
        </authorList>
    </citation>
    <scope>IDENTIFICATION</scope>
</reference>
<dbReference type="SMART" id="SM00543">
    <property type="entry name" value="MIF4G"/>
    <property type="match status" value="1"/>
</dbReference>
<dbReference type="Pfam" id="PF02020">
    <property type="entry name" value="W2"/>
    <property type="match status" value="1"/>
</dbReference>
<protein>
    <submittedName>
        <fullName evidence="10">Eukaryotic translation initiation factor 4 gamma 3</fullName>
    </submittedName>
</protein>
<feature type="region of interest" description="Disordered" evidence="7">
    <location>
        <begin position="458"/>
        <end position="480"/>
    </location>
</feature>
<dbReference type="GO" id="GO:0003729">
    <property type="term" value="F:mRNA binding"/>
    <property type="evidence" value="ECO:0007669"/>
    <property type="project" value="TreeGrafter"/>
</dbReference>
<dbReference type="AlphaFoldDB" id="A0A672T6N2"/>
<evidence type="ECO:0000256" key="7">
    <source>
        <dbReference type="SAM" id="MobiDB-lite"/>
    </source>
</evidence>
<dbReference type="Ensembl" id="ENSSGRT00000116827.1">
    <property type="protein sequence ID" value="ENSSGRP00000109969.1"/>
    <property type="gene ID" value="ENSSGRG00000054059.1"/>
</dbReference>
<feature type="compositionally biased region" description="Low complexity" evidence="7">
    <location>
        <begin position="720"/>
        <end position="733"/>
    </location>
</feature>
<dbReference type="SMART" id="SM00515">
    <property type="entry name" value="eIF5C"/>
    <property type="match status" value="1"/>
</dbReference>
<keyword evidence="3" id="KW-0597">Phosphoprotein</keyword>
<dbReference type="PANTHER" id="PTHR23253:SF23">
    <property type="entry name" value="EUKARYOTIC TRANSLATION INITIATION FACTOR 4 GAMMA 3"/>
    <property type="match status" value="1"/>
</dbReference>
<evidence type="ECO:0000256" key="5">
    <source>
        <dbReference type="ARBA" id="ARBA00022884"/>
    </source>
</evidence>
<evidence type="ECO:0000256" key="6">
    <source>
        <dbReference type="ARBA" id="ARBA00022917"/>
    </source>
</evidence>
<evidence type="ECO:0000256" key="4">
    <source>
        <dbReference type="ARBA" id="ARBA00022845"/>
    </source>
</evidence>
<feature type="compositionally biased region" description="Basic and acidic residues" evidence="7">
    <location>
        <begin position="618"/>
        <end position="631"/>
    </location>
</feature>
<dbReference type="Pfam" id="PF02854">
    <property type="entry name" value="MIF4G"/>
    <property type="match status" value="1"/>
</dbReference>
<dbReference type="PANTHER" id="PTHR23253">
    <property type="entry name" value="EUKARYOTIC TRANSLATION INITIATION FACTOR 4 GAMMA"/>
    <property type="match status" value="1"/>
</dbReference>
<dbReference type="InterPro" id="IPR003890">
    <property type="entry name" value="MIF4G-like_typ-3"/>
</dbReference>
<evidence type="ECO:0000256" key="1">
    <source>
        <dbReference type="ARBA" id="ARBA00005775"/>
    </source>
</evidence>
<reference evidence="10" key="1">
    <citation type="submission" date="2025-08" db="UniProtKB">
        <authorList>
            <consortium name="Ensembl"/>
        </authorList>
    </citation>
    <scope>IDENTIFICATION</scope>
</reference>
<feature type="domain" description="W2" evidence="8">
    <location>
        <begin position="977"/>
        <end position="1146"/>
    </location>
</feature>
<dbReference type="GO" id="GO:0016281">
    <property type="term" value="C:eukaryotic translation initiation factor 4F complex"/>
    <property type="evidence" value="ECO:0007669"/>
    <property type="project" value="TreeGrafter"/>
</dbReference>
<gene>
    <name evidence="10" type="primary">LOC107581438</name>
</gene>
<feature type="compositionally biased region" description="Basic and acidic residues" evidence="7">
    <location>
        <begin position="747"/>
        <end position="756"/>
    </location>
</feature>
<feature type="compositionally biased region" description="Polar residues" evidence="7">
    <location>
        <begin position="632"/>
        <end position="646"/>
    </location>
</feature>